<keyword evidence="1" id="KW-0732">Signal</keyword>
<feature type="chain" id="PRO_5045835142" evidence="1">
    <location>
        <begin position="21"/>
        <end position="421"/>
    </location>
</feature>
<keyword evidence="3" id="KW-1185">Reference proteome</keyword>
<evidence type="ECO:0000313" key="2">
    <source>
        <dbReference type="EMBL" id="MBE1426244.1"/>
    </source>
</evidence>
<accession>A0ABR9H6B1</accession>
<gene>
    <name evidence="2" type="ORF">H4684_002908</name>
</gene>
<organism evidence="2 3">
    <name type="scientific">Desulfomicrobium macestii</name>
    <dbReference type="NCBI Taxonomy" id="90731"/>
    <lineage>
        <taxon>Bacteria</taxon>
        <taxon>Pseudomonadati</taxon>
        <taxon>Thermodesulfobacteriota</taxon>
        <taxon>Desulfovibrionia</taxon>
        <taxon>Desulfovibrionales</taxon>
        <taxon>Desulfomicrobiaceae</taxon>
        <taxon>Desulfomicrobium</taxon>
    </lineage>
</organism>
<dbReference type="Proteomes" id="UP000639010">
    <property type="component" value="Unassembled WGS sequence"/>
</dbReference>
<feature type="signal peptide" evidence="1">
    <location>
        <begin position="1"/>
        <end position="20"/>
    </location>
</feature>
<name>A0ABR9H6B1_9BACT</name>
<protein>
    <submittedName>
        <fullName evidence="2">Uncharacterized protein</fullName>
    </submittedName>
</protein>
<evidence type="ECO:0000256" key="1">
    <source>
        <dbReference type="SAM" id="SignalP"/>
    </source>
</evidence>
<proteinExistence type="predicted"/>
<reference evidence="2 3" key="1">
    <citation type="submission" date="2020-10" db="EMBL/GenBank/DDBJ databases">
        <title>Genomic Encyclopedia of Type Strains, Phase IV (KMG-IV): sequencing the most valuable type-strain genomes for metagenomic binning, comparative biology and taxonomic classification.</title>
        <authorList>
            <person name="Goeker M."/>
        </authorList>
    </citation>
    <scope>NUCLEOTIDE SEQUENCE [LARGE SCALE GENOMIC DNA]</scope>
    <source>
        <strain evidence="2 3">DSM 4194</strain>
    </source>
</reference>
<sequence length="421" mass="48099">MKDKAALAALAWVMLIWANAANLHAGERSLLERLDTEVHGYTELRYGARLQDDPEESDASVMETRLQMEILKTTDWFDLKYKGDAWADGVSEQGEYDTRELWFFARPLDMLDVKIGRQILTWGTGDLVFLNDLFPKDWRSFFIGRAAEYLKAPSDAIKVGLFTNVCDIDLVYTPRFDPDRFITGEYVSYWDGDRLAGQDAVVNEVTPNAWFKDDEFAARLSRTFTGYELAAYGYDGFWKTPNARTRDGQATFSRLRSLGASLRGQVGQGIGNTEFAWYQSLDDTYGHDPNIPNSELRYLVGYSREIAPECTATLQYYVEQMLDYAGYRENHHDGAPRDELRHVLTLQLVQLLMNQNLELALSAYCCPSDQDAYLRPTIQYTCTDHLTLEGGGNIFLGESRTTFFGQFENNTNLYLAVRYSF</sequence>
<dbReference type="RefSeq" id="WP_225940451.1">
    <property type="nucleotide sequence ID" value="NZ_JADBGG010000023.1"/>
</dbReference>
<dbReference type="EMBL" id="JADBGG010000023">
    <property type="protein sequence ID" value="MBE1426244.1"/>
    <property type="molecule type" value="Genomic_DNA"/>
</dbReference>
<evidence type="ECO:0000313" key="3">
    <source>
        <dbReference type="Proteomes" id="UP000639010"/>
    </source>
</evidence>
<comment type="caution">
    <text evidence="2">The sequence shown here is derived from an EMBL/GenBank/DDBJ whole genome shotgun (WGS) entry which is preliminary data.</text>
</comment>